<organism evidence="8 9">
    <name type="scientific">Paucilactobacillus oligofermentans DSM 15707 = LMG 22743</name>
    <dbReference type="NCBI Taxonomy" id="1423778"/>
    <lineage>
        <taxon>Bacteria</taxon>
        <taxon>Bacillati</taxon>
        <taxon>Bacillota</taxon>
        <taxon>Bacilli</taxon>
        <taxon>Lactobacillales</taxon>
        <taxon>Lactobacillaceae</taxon>
        <taxon>Paucilactobacillus</taxon>
    </lineage>
</organism>
<dbReference type="FunFam" id="3.30.2350.10:FF:000011">
    <property type="entry name" value="tRNA pseudouridine synthase B"/>
    <property type="match status" value="1"/>
</dbReference>
<evidence type="ECO:0000313" key="9">
    <source>
        <dbReference type="Proteomes" id="UP000051697"/>
    </source>
</evidence>
<sequence length="308" mass="34525">MTVGGIIMNGIIPLFKERGMTSHDCVSKLRKILHTKKVGHSGTLDPNVDGVLPIAIGSATKVVELLMESGKMYKGELLIGYATDTQDLDGEIIETKSLTQAFTDEQIIEQMKQLTGDIIQIPPMYSAIKVNGRKLYEYARAGETVERPERHINISRFDLVSSTYDADSQQQRVRFEAECSKGTYIRTLAVDLAARLGYPGVMSDLTRVKSGGFTINQAVKLAEVQAAMDNETIDELLNPIDIVLTQYPKINLTDIQWKGVQNGMWMRLSEIDSEAETVAMRYHNEIKALYLRHDAENCYKPLKMFSVK</sequence>
<dbReference type="GO" id="GO:1990481">
    <property type="term" value="P:mRNA pseudouridine synthesis"/>
    <property type="evidence" value="ECO:0007669"/>
    <property type="project" value="TreeGrafter"/>
</dbReference>
<evidence type="ECO:0000259" key="7">
    <source>
        <dbReference type="Pfam" id="PF16198"/>
    </source>
</evidence>
<evidence type="ECO:0000313" key="8">
    <source>
        <dbReference type="EMBL" id="KRL54722.1"/>
    </source>
</evidence>
<comment type="function">
    <text evidence="5">Responsible for synthesis of pseudouridine from uracil-55 in the psi GC loop of transfer RNAs.</text>
</comment>
<feature type="domain" description="tRNA pseudouridylate synthase B C-terminal" evidence="7">
    <location>
        <begin position="186"/>
        <end position="244"/>
    </location>
</feature>
<dbReference type="AlphaFoldDB" id="A0A0R1RK99"/>
<dbReference type="Pfam" id="PF16198">
    <property type="entry name" value="TruB_C_2"/>
    <property type="match status" value="1"/>
</dbReference>
<dbReference type="Pfam" id="PF01509">
    <property type="entry name" value="TruB_N"/>
    <property type="match status" value="1"/>
</dbReference>
<dbReference type="InterPro" id="IPR014780">
    <property type="entry name" value="tRNA_psdUridine_synth_TruB"/>
</dbReference>
<dbReference type="CDD" id="cd02573">
    <property type="entry name" value="PseudoU_synth_EcTruB"/>
    <property type="match status" value="1"/>
</dbReference>
<dbReference type="InterPro" id="IPR002501">
    <property type="entry name" value="PsdUridine_synth_N"/>
</dbReference>
<gene>
    <name evidence="5" type="primary">truB</name>
    <name evidence="8" type="ORF">FC70_GL001521</name>
</gene>
<evidence type="ECO:0000256" key="2">
    <source>
        <dbReference type="ARBA" id="ARBA00005642"/>
    </source>
</evidence>
<keyword evidence="3 5" id="KW-0819">tRNA processing</keyword>
<dbReference type="STRING" id="1423778.FC70_GL001521"/>
<dbReference type="Gene3D" id="3.30.2350.10">
    <property type="entry name" value="Pseudouridine synthase"/>
    <property type="match status" value="1"/>
</dbReference>
<evidence type="ECO:0000256" key="4">
    <source>
        <dbReference type="ARBA" id="ARBA00023235"/>
    </source>
</evidence>
<evidence type="ECO:0000256" key="3">
    <source>
        <dbReference type="ARBA" id="ARBA00022694"/>
    </source>
</evidence>
<dbReference type="PATRIC" id="fig|1423778.4.peg.1557"/>
<name>A0A0R1RK99_9LACO</name>
<evidence type="ECO:0000256" key="1">
    <source>
        <dbReference type="ARBA" id="ARBA00000385"/>
    </source>
</evidence>
<dbReference type="GO" id="GO:0003723">
    <property type="term" value="F:RNA binding"/>
    <property type="evidence" value="ECO:0007669"/>
    <property type="project" value="InterPro"/>
</dbReference>
<feature type="domain" description="Pseudouridine synthase II N-terminal" evidence="6">
    <location>
        <begin position="30"/>
        <end position="185"/>
    </location>
</feature>
<keyword evidence="4 5" id="KW-0413">Isomerase</keyword>
<comment type="catalytic activity">
    <reaction evidence="1 5">
        <text>uridine(55) in tRNA = pseudouridine(55) in tRNA</text>
        <dbReference type="Rhea" id="RHEA:42532"/>
        <dbReference type="Rhea" id="RHEA-COMP:10101"/>
        <dbReference type="Rhea" id="RHEA-COMP:10102"/>
        <dbReference type="ChEBI" id="CHEBI:65314"/>
        <dbReference type="ChEBI" id="CHEBI:65315"/>
        <dbReference type="EC" id="5.4.99.25"/>
    </reaction>
</comment>
<dbReference type="InterPro" id="IPR032819">
    <property type="entry name" value="TruB_C"/>
</dbReference>
<dbReference type="HAMAP" id="MF_01080">
    <property type="entry name" value="TruB_bact"/>
    <property type="match status" value="1"/>
</dbReference>
<dbReference type="EMBL" id="AZFE01000032">
    <property type="protein sequence ID" value="KRL54722.1"/>
    <property type="molecule type" value="Genomic_DNA"/>
</dbReference>
<dbReference type="NCBIfam" id="TIGR00431">
    <property type="entry name" value="TruB"/>
    <property type="match status" value="1"/>
</dbReference>
<dbReference type="EC" id="5.4.99.25" evidence="5"/>
<dbReference type="SUPFAM" id="SSF55120">
    <property type="entry name" value="Pseudouridine synthase"/>
    <property type="match status" value="1"/>
</dbReference>
<dbReference type="InterPro" id="IPR020103">
    <property type="entry name" value="PsdUridine_synth_cat_dom_sf"/>
</dbReference>
<feature type="active site" description="Nucleophile" evidence="5">
    <location>
        <position position="45"/>
    </location>
</feature>
<proteinExistence type="inferred from homology"/>
<keyword evidence="9" id="KW-1185">Reference proteome</keyword>
<comment type="similarity">
    <text evidence="2 5">Belongs to the pseudouridine synthase TruB family. Type 1 subfamily.</text>
</comment>
<dbReference type="Proteomes" id="UP000051697">
    <property type="component" value="Unassembled WGS sequence"/>
</dbReference>
<dbReference type="GO" id="GO:0031119">
    <property type="term" value="P:tRNA pseudouridine synthesis"/>
    <property type="evidence" value="ECO:0007669"/>
    <property type="project" value="UniProtKB-UniRule"/>
</dbReference>
<dbReference type="PANTHER" id="PTHR13767:SF2">
    <property type="entry name" value="PSEUDOURIDYLATE SYNTHASE TRUB1"/>
    <property type="match status" value="1"/>
</dbReference>
<dbReference type="GO" id="GO:0160148">
    <property type="term" value="F:tRNA pseudouridine(55) synthase activity"/>
    <property type="evidence" value="ECO:0007669"/>
    <property type="project" value="UniProtKB-EC"/>
</dbReference>
<reference evidence="8 9" key="1">
    <citation type="journal article" date="2015" name="Genome Announc.">
        <title>Expanding the biotechnology potential of lactobacilli through comparative genomics of 213 strains and associated genera.</title>
        <authorList>
            <person name="Sun Z."/>
            <person name="Harris H.M."/>
            <person name="McCann A."/>
            <person name="Guo C."/>
            <person name="Argimon S."/>
            <person name="Zhang W."/>
            <person name="Yang X."/>
            <person name="Jeffery I.B."/>
            <person name="Cooney J.C."/>
            <person name="Kagawa T.F."/>
            <person name="Liu W."/>
            <person name="Song Y."/>
            <person name="Salvetti E."/>
            <person name="Wrobel A."/>
            <person name="Rasinkangas P."/>
            <person name="Parkhill J."/>
            <person name="Rea M.C."/>
            <person name="O'Sullivan O."/>
            <person name="Ritari J."/>
            <person name="Douillard F.P."/>
            <person name="Paul Ross R."/>
            <person name="Yang R."/>
            <person name="Briner A.E."/>
            <person name="Felis G.E."/>
            <person name="de Vos W.M."/>
            <person name="Barrangou R."/>
            <person name="Klaenhammer T.R."/>
            <person name="Caufield P.W."/>
            <person name="Cui Y."/>
            <person name="Zhang H."/>
            <person name="O'Toole P.W."/>
        </authorList>
    </citation>
    <scope>NUCLEOTIDE SEQUENCE [LARGE SCALE GENOMIC DNA]</scope>
    <source>
        <strain evidence="8 9">DSM 15707</strain>
    </source>
</reference>
<comment type="caution">
    <text evidence="8">The sequence shown here is derived from an EMBL/GenBank/DDBJ whole genome shotgun (WGS) entry which is preliminary data.</text>
</comment>
<evidence type="ECO:0000259" key="6">
    <source>
        <dbReference type="Pfam" id="PF01509"/>
    </source>
</evidence>
<protein>
    <recommendedName>
        <fullName evidence="5">tRNA pseudouridine synthase B</fullName>
        <ecNumber evidence="5">5.4.99.25</ecNumber>
    </recommendedName>
    <alternativeName>
        <fullName evidence="5">tRNA pseudouridine(55) synthase</fullName>
        <shortName evidence="5">Psi55 synthase</shortName>
    </alternativeName>
    <alternativeName>
        <fullName evidence="5">tRNA pseudouridylate synthase</fullName>
    </alternativeName>
    <alternativeName>
        <fullName evidence="5">tRNA-uridine isomerase</fullName>
    </alternativeName>
</protein>
<evidence type="ECO:0000256" key="5">
    <source>
        <dbReference type="HAMAP-Rule" id="MF_01080"/>
    </source>
</evidence>
<accession>A0A0R1RK99</accession>
<dbReference type="PANTHER" id="PTHR13767">
    <property type="entry name" value="TRNA-PSEUDOURIDINE SYNTHASE"/>
    <property type="match status" value="1"/>
</dbReference>